<dbReference type="Pfam" id="PF08263">
    <property type="entry name" value="LRRNT_2"/>
    <property type="match status" value="1"/>
</dbReference>
<evidence type="ECO:0000256" key="5">
    <source>
        <dbReference type="ARBA" id="ARBA00022692"/>
    </source>
</evidence>
<dbReference type="InterPro" id="IPR032675">
    <property type="entry name" value="LRR_dom_sf"/>
</dbReference>
<keyword evidence="4" id="KW-0433">Leucine-rich repeat</keyword>
<evidence type="ECO:0000256" key="3">
    <source>
        <dbReference type="ARBA" id="ARBA00022475"/>
    </source>
</evidence>
<protein>
    <submittedName>
        <fullName evidence="13">Leucine-rich repeat (LRR) family protein</fullName>
    </submittedName>
</protein>
<dbReference type="Pfam" id="PF23598">
    <property type="entry name" value="LRR_14"/>
    <property type="match status" value="1"/>
</dbReference>
<comment type="similarity">
    <text evidence="2">Belongs to the RLP family.</text>
</comment>
<comment type="subcellular location">
    <subcellularLocation>
        <location evidence="1">Cell membrane</location>
        <topology evidence="1">Single-pass type I membrane protein</topology>
    </subcellularLocation>
</comment>
<proteinExistence type="inferred from homology"/>
<feature type="domain" description="Leucine-rich repeat-containing N-terminal plant-type" evidence="11">
    <location>
        <begin position="7"/>
        <end position="45"/>
    </location>
</feature>
<dbReference type="GO" id="GO:0005886">
    <property type="term" value="C:plasma membrane"/>
    <property type="evidence" value="ECO:0007669"/>
    <property type="project" value="UniProtKB-SubCell"/>
</dbReference>
<keyword evidence="5" id="KW-0812">Transmembrane</keyword>
<evidence type="ECO:0000256" key="9">
    <source>
        <dbReference type="ARBA" id="ARBA00023136"/>
    </source>
</evidence>
<dbReference type="Proteomes" id="UP001140206">
    <property type="component" value="Chromosome 3"/>
</dbReference>
<evidence type="ECO:0000256" key="1">
    <source>
        <dbReference type="ARBA" id="ARBA00004251"/>
    </source>
</evidence>
<keyword evidence="8" id="KW-1133">Transmembrane helix</keyword>
<keyword evidence="14" id="KW-1185">Reference proteome</keyword>
<evidence type="ECO:0000313" key="14">
    <source>
        <dbReference type="Proteomes" id="UP001140206"/>
    </source>
</evidence>
<sequence length="432" mass="47138">MAGCSVTDRAALLDFKASIVRDTTGILSSWVGTDCCDGWEGVDCNPQTGRVTSLQLERPHGVMKGTLSSSLGNLKFLQVLVVSGMKQITGTIPDSLSNLVHLTQLYLEDNMLQGRIPSNLSQLRSLMALSLNGNNFTGELPPQIGFISGLTQINFGRNRLVPSEIGNLRSLNSLSLSSNLLTGIIPDSIVKLQKLWYLNLSNNAFMGLPSGVENGLPSLLSIDLSYNKFQLGIIPNWIRNREMRDVHLASCGIKGLPQAFAKPETLNSLNLSSNFLTGEINGFLTNMTNLVSLDLSKNRITGFISQFGKQMSPNLKWLDLSNNGMSGQIPSSISNLTALKRLDLSRNQIKGIIPDSMGQMASLVWLDLSHNQLIGKIPETFAGLSKLGHVNFRVNKLCGEIPQKRPFNVFKAVAYAHNLCLCGNPMPPCKRL</sequence>
<dbReference type="InterPro" id="IPR013210">
    <property type="entry name" value="LRR_N_plant-typ"/>
</dbReference>
<comment type="caution">
    <text evidence="13">The sequence shown here is derived from an EMBL/GenBank/DDBJ whole genome shotgun (WGS) entry which is preliminary data.</text>
</comment>
<keyword evidence="7" id="KW-0677">Repeat</keyword>
<evidence type="ECO:0000256" key="8">
    <source>
        <dbReference type="ARBA" id="ARBA00022989"/>
    </source>
</evidence>
<evidence type="ECO:0000256" key="2">
    <source>
        <dbReference type="ARBA" id="ARBA00009592"/>
    </source>
</evidence>
<dbReference type="InterPro" id="IPR046956">
    <property type="entry name" value="RLP23-like"/>
</dbReference>
<evidence type="ECO:0000259" key="11">
    <source>
        <dbReference type="Pfam" id="PF08263"/>
    </source>
</evidence>
<dbReference type="FunFam" id="3.80.10.10:FF:000095">
    <property type="entry name" value="LRR receptor-like serine/threonine-protein kinase GSO1"/>
    <property type="match status" value="1"/>
</dbReference>
<dbReference type="SUPFAM" id="SSF52058">
    <property type="entry name" value="L domain-like"/>
    <property type="match status" value="1"/>
</dbReference>
<organism evidence="13 14">
    <name type="scientific">Rhynchospora pubera</name>
    <dbReference type="NCBI Taxonomy" id="906938"/>
    <lineage>
        <taxon>Eukaryota</taxon>
        <taxon>Viridiplantae</taxon>
        <taxon>Streptophyta</taxon>
        <taxon>Embryophyta</taxon>
        <taxon>Tracheophyta</taxon>
        <taxon>Spermatophyta</taxon>
        <taxon>Magnoliopsida</taxon>
        <taxon>Liliopsida</taxon>
        <taxon>Poales</taxon>
        <taxon>Cyperaceae</taxon>
        <taxon>Cyperoideae</taxon>
        <taxon>Rhynchosporeae</taxon>
        <taxon>Rhynchospora</taxon>
    </lineage>
</organism>
<keyword evidence="9" id="KW-0472">Membrane</keyword>
<dbReference type="EMBL" id="JAMFTS010000003">
    <property type="protein sequence ID" value="KAJ4773745.1"/>
    <property type="molecule type" value="Genomic_DNA"/>
</dbReference>
<evidence type="ECO:0000256" key="6">
    <source>
        <dbReference type="ARBA" id="ARBA00022729"/>
    </source>
</evidence>
<reference evidence="13" key="1">
    <citation type="submission" date="2022-08" db="EMBL/GenBank/DDBJ databases">
        <authorList>
            <person name="Marques A."/>
        </authorList>
    </citation>
    <scope>NUCLEOTIDE SEQUENCE</scope>
    <source>
        <strain evidence="13">RhyPub2mFocal</strain>
        <tissue evidence="13">Leaves</tissue>
    </source>
</reference>
<evidence type="ECO:0000256" key="7">
    <source>
        <dbReference type="ARBA" id="ARBA00022737"/>
    </source>
</evidence>
<name>A0AAV8E3H4_9POAL</name>
<evidence type="ECO:0000313" key="13">
    <source>
        <dbReference type="EMBL" id="KAJ4773745.1"/>
    </source>
</evidence>
<evidence type="ECO:0000256" key="4">
    <source>
        <dbReference type="ARBA" id="ARBA00022614"/>
    </source>
</evidence>
<dbReference type="PRINTS" id="PR00019">
    <property type="entry name" value="LEURICHRPT"/>
</dbReference>
<dbReference type="SMART" id="SM00369">
    <property type="entry name" value="LRR_TYP"/>
    <property type="match status" value="6"/>
</dbReference>
<dbReference type="InterPro" id="IPR055414">
    <property type="entry name" value="LRR_R13L4/SHOC2-like"/>
</dbReference>
<dbReference type="AlphaFoldDB" id="A0AAV8E3H4"/>
<accession>A0AAV8E3H4</accession>
<keyword evidence="3" id="KW-1003">Cell membrane</keyword>
<dbReference type="Pfam" id="PF13855">
    <property type="entry name" value="LRR_8"/>
    <property type="match status" value="1"/>
</dbReference>
<dbReference type="InterPro" id="IPR003591">
    <property type="entry name" value="Leu-rich_rpt_typical-subtyp"/>
</dbReference>
<dbReference type="FunFam" id="3.80.10.10:FF:000129">
    <property type="entry name" value="Leucine-rich repeat receptor-like kinase"/>
    <property type="match status" value="1"/>
</dbReference>
<dbReference type="InterPro" id="IPR001611">
    <property type="entry name" value="Leu-rich_rpt"/>
</dbReference>
<dbReference type="SMART" id="SM00365">
    <property type="entry name" value="LRR_SD22"/>
    <property type="match status" value="5"/>
</dbReference>
<feature type="domain" description="Disease resistance R13L4/SHOC-2-like LRR" evidence="12">
    <location>
        <begin position="69"/>
        <end position="302"/>
    </location>
</feature>
<keyword evidence="10" id="KW-0325">Glycoprotein</keyword>
<evidence type="ECO:0000259" key="12">
    <source>
        <dbReference type="Pfam" id="PF23598"/>
    </source>
</evidence>
<keyword evidence="6" id="KW-0732">Signal</keyword>
<evidence type="ECO:0000256" key="10">
    <source>
        <dbReference type="ARBA" id="ARBA00023180"/>
    </source>
</evidence>
<gene>
    <name evidence="13" type="ORF">LUZ62_058002</name>
</gene>
<dbReference type="PANTHER" id="PTHR48063">
    <property type="entry name" value="LRR RECEPTOR-LIKE KINASE"/>
    <property type="match status" value="1"/>
</dbReference>
<dbReference type="Gene3D" id="3.80.10.10">
    <property type="entry name" value="Ribonuclease Inhibitor"/>
    <property type="match status" value="2"/>
</dbReference>
<dbReference type="PANTHER" id="PTHR48063:SF112">
    <property type="entry name" value="RECEPTOR LIKE PROTEIN 30-LIKE"/>
    <property type="match status" value="1"/>
</dbReference>
<dbReference type="FunFam" id="3.80.10.10:FF:000041">
    <property type="entry name" value="LRR receptor-like serine/threonine-protein kinase ERECTA"/>
    <property type="match status" value="1"/>
</dbReference>